<feature type="repeat" description="ANK" evidence="3">
    <location>
        <begin position="1015"/>
        <end position="1047"/>
    </location>
</feature>
<evidence type="ECO:0000256" key="3">
    <source>
        <dbReference type="PROSITE-ProRule" id="PRU00023"/>
    </source>
</evidence>
<organism evidence="5 6">
    <name type="scientific">Daldinia eschscholtzii</name>
    <dbReference type="NCBI Taxonomy" id="292717"/>
    <lineage>
        <taxon>Eukaryota</taxon>
        <taxon>Fungi</taxon>
        <taxon>Dikarya</taxon>
        <taxon>Ascomycota</taxon>
        <taxon>Pezizomycotina</taxon>
        <taxon>Sordariomycetes</taxon>
        <taxon>Xylariomycetidae</taxon>
        <taxon>Xylariales</taxon>
        <taxon>Hypoxylaceae</taxon>
        <taxon>Daldinia</taxon>
    </lineage>
</organism>
<dbReference type="SUPFAM" id="SSF48403">
    <property type="entry name" value="Ankyrin repeat"/>
    <property type="match status" value="2"/>
</dbReference>
<gene>
    <name evidence="5" type="ORF">Daesc_002390</name>
</gene>
<dbReference type="InterPro" id="IPR036770">
    <property type="entry name" value="Ankyrin_rpt-contain_sf"/>
</dbReference>
<feature type="domain" description="Clr5" evidence="4">
    <location>
        <begin position="12"/>
        <end position="63"/>
    </location>
</feature>
<dbReference type="InterPro" id="IPR051165">
    <property type="entry name" value="Multifunctional_ANK_Repeat"/>
</dbReference>
<dbReference type="PROSITE" id="PS50297">
    <property type="entry name" value="ANK_REP_REGION"/>
    <property type="match status" value="3"/>
</dbReference>
<protein>
    <recommendedName>
        <fullName evidence="4">Clr5 domain-containing protein</fullName>
    </recommendedName>
</protein>
<feature type="repeat" description="ANK" evidence="3">
    <location>
        <begin position="1085"/>
        <end position="1117"/>
    </location>
</feature>
<dbReference type="InterPro" id="IPR025676">
    <property type="entry name" value="Clr5_dom"/>
</dbReference>
<keyword evidence="6" id="KW-1185">Reference proteome</keyword>
<name>A0AAX6MWX0_9PEZI</name>
<dbReference type="Pfam" id="PF12796">
    <property type="entry name" value="Ank_2"/>
    <property type="match status" value="1"/>
</dbReference>
<keyword evidence="1" id="KW-0677">Repeat</keyword>
<dbReference type="PANTHER" id="PTHR24123">
    <property type="entry name" value="ANKYRIN REPEAT-CONTAINING"/>
    <property type="match status" value="1"/>
</dbReference>
<sequence>MPPAIRTIRISDATWNLHRDTIVKLYLDDRYQLRELIDIMKTRHRFEASISQYEARLKYWKIRRKLKVAEWRRIFNVIDSLLPGTRSRVVLCGRVVDEKAVRRARRECKRKPGIGVYDETNPLLFGYTTSNASVEIQRPDGTWFKFPGENLIDPILALPRVADRQMIDTYHQSQTQRLPLHTPEGDSSILASIDDYLLSNNFAGSPTENSNIINSSPYLPNSEQLPVQLHHTLTAPEVSPPGAFSGNCFLGPYMWLWDLCFSEVDNQLASWRIHPLAVQSGIIRQLEHAQIPRKSHEARYHNYSKIDYYLRNLKTLVPGALPPRQLNDTVMIGFGENATDNSLIQGLMFSIANASAGLEGIPIGSVLLSLSPTSSTLLIQFLGSRPCHLTKAIAESLFRAAIESEDNCTLRNIVDTGLVDVNRVVLFHQWYKHTAIEHVVMLRNLTGMEILLNAKADLSRALRYHDMISLYSSGLSYIDEKWLSFCNLIRQYLPDAILQWEVGLPIPWTIDAIRLSLALFAPLEHSKLVEAGVLHHVAKIMEDTEALNIVRKIHQLCQKTGCGRCFDKQYGEGHHILITSTLNGRCELAKFILPFCEDENILKALSISIRLRHRDLINIILDNMEYSGCQMVNEPLGDSPLVSSGRNRRLESILSEYRPILNGDLLHPLAEALLSNEESIVDQLETGVLFESLSGEGLMEVLAAAAEMNRIDYIQSLLERFPTTDGSSLTSALFIAIQKGFDSLSFKLLELGASFNDVNMTINGNVYNGLPLNAAIEQRNFRLAHAILSAGIGQDGVDVDTFQAIFESGNMSIFNEILRFLPHALFTAFQSMETEKSINFLSHMYQTGRYDVLDIFIPRLRSLNRPLRGWSVSAITSGDATLVQFLLSHGIIELNGSTLGLAAKIGNTTILQMLLHQIELQAPLASVRLPLRRAIDRDGLVNFECLSILLSSPIIHLEFEADDNSPDSFNPLGTAISIANKEPDVAQMVVEKLLDAGCHVNDITNVQRPFGKKYIAETALLQAIDTGNERLVRLLIDRGADVDAPAYMTVKQTPLQKAADIGSLSIVKLLLRHKASVNASPAARSGGTALQYAAISGNCNIAAELLSHGAHLHTRPPLIDGRWPIEGAAEYGRLHMIEYLWIAKANMDLPEDCESGFEEKYCRRAMKLAEENGHIACRDLIAEKAGLSNDDV</sequence>
<evidence type="ECO:0000313" key="6">
    <source>
        <dbReference type="Proteomes" id="UP001369815"/>
    </source>
</evidence>
<dbReference type="AlphaFoldDB" id="A0AAX6MWX0"/>
<evidence type="ECO:0000259" key="4">
    <source>
        <dbReference type="Pfam" id="PF14420"/>
    </source>
</evidence>
<dbReference type="InterPro" id="IPR002110">
    <property type="entry name" value="Ankyrin_rpt"/>
</dbReference>
<dbReference type="Proteomes" id="UP001369815">
    <property type="component" value="Unassembled WGS sequence"/>
</dbReference>
<dbReference type="SMART" id="SM00248">
    <property type="entry name" value="ANK"/>
    <property type="match status" value="9"/>
</dbReference>
<dbReference type="EMBL" id="JBANMG010000002">
    <property type="protein sequence ID" value="KAK6957105.1"/>
    <property type="molecule type" value="Genomic_DNA"/>
</dbReference>
<keyword evidence="2 3" id="KW-0040">ANK repeat</keyword>
<dbReference type="PANTHER" id="PTHR24123:SF33">
    <property type="entry name" value="PROTEIN HOS4"/>
    <property type="match status" value="1"/>
</dbReference>
<dbReference type="Gene3D" id="1.25.40.20">
    <property type="entry name" value="Ankyrin repeat-containing domain"/>
    <property type="match status" value="2"/>
</dbReference>
<evidence type="ECO:0000313" key="5">
    <source>
        <dbReference type="EMBL" id="KAK6957105.1"/>
    </source>
</evidence>
<dbReference type="PROSITE" id="PS50088">
    <property type="entry name" value="ANK_REPEAT"/>
    <property type="match status" value="3"/>
</dbReference>
<evidence type="ECO:0000256" key="2">
    <source>
        <dbReference type="ARBA" id="ARBA00023043"/>
    </source>
</evidence>
<proteinExistence type="predicted"/>
<feature type="repeat" description="ANK" evidence="3">
    <location>
        <begin position="1050"/>
        <end position="1082"/>
    </location>
</feature>
<dbReference type="Pfam" id="PF14420">
    <property type="entry name" value="Clr5"/>
    <property type="match status" value="1"/>
</dbReference>
<evidence type="ECO:0000256" key="1">
    <source>
        <dbReference type="ARBA" id="ARBA00022737"/>
    </source>
</evidence>
<accession>A0AAX6MWX0</accession>
<reference evidence="5 6" key="1">
    <citation type="journal article" date="2024" name="Front Chem Biol">
        <title>Unveiling the potential of Daldinia eschscholtzii MFLUCC 19-0629 through bioactivity and bioinformatics studies for enhanced sustainable agriculture production.</title>
        <authorList>
            <person name="Brooks S."/>
            <person name="Weaver J.A."/>
            <person name="Klomchit A."/>
            <person name="Alharthi S.A."/>
            <person name="Onlamun T."/>
            <person name="Nurani R."/>
            <person name="Vong T.K."/>
            <person name="Alberti F."/>
            <person name="Greco C."/>
        </authorList>
    </citation>
    <scope>NUCLEOTIDE SEQUENCE [LARGE SCALE GENOMIC DNA]</scope>
    <source>
        <strain evidence="5">MFLUCC 19-0629</strain>
    </source>
</reference>
<comment type="caution">
    <text evidence="5">The sequence shown here is derived from an EMBL/GenBank/DDBJ whole genome shotgun (WGS) entry which is preliminary data.</text>
</comment>